<accession>A0ABT8DB14</accession>
<gene>
    <name evidence="1" type="ORF">QWZ10_23475</name>
</gene>
<dbReference type="Pfam" id="PF01547">
    <property type="entry name" value="SBP_bac_1"/>
    <property type="match status" value="1"/>
</dbReference>
<dbReference type="EMBL" id="JAUFRC010000003">
    <property type="protein sequence ID" value="MDN3713998.1"/>
    <property type="molecule type" value="Genomic_DNA"/>
</dbReference>
<dbReference type="Gene3D" id="3.40.190.10">
    <property type="entry name" value="Periplasmic binding protein-like II"/>
    <property type="match status" value="2"/>
</dbReference>
<reference evidence="2" key="1">
    <citation type="journal article" date="2019" name="Int. J. Syst. Evol. Microbiol.">
        <title>The Global Catalogue of Microorganisms (GCM) 10K type strain sequencing project: providing services to taxonomists for standard genome sequencing and annotation.</title>
        <authorList>
            <consortium name="The Broad Institute Genomics Platform"/>
            <consortium name="The Broad Institute Genome Sequencing Center for Infectious Disease"/>
            <person name="Wu L."/>
            <person name="Ma J."/>
        </authorList>
    </citation>
    <scope>NUCLEOTIDE SEQUENCE [LARGE SCALE GENOMIC DNA]</scope>
    <source>
        <strain evidence="2">CECT 8482</strain>
    </source>
</reference>
<comment type="caution">
    <text evidence="1">The sequence shown here is derived from an EMBL/GenBank/DDBJ whole genome shotgun (WGS) entry which is preliminary data.</text>
</comment>
<evidence type="ECO:0000313" key="1">
    <source>
        <dbReference type="EMBL" id="MDN3713998.1"/>
    </source>
</evidence>
<sequence length="98" mass="10471">MVAYYSQADQLISMFERKEVALAPWYPDRAAAAADAGLKIATVYPKEGAIGIKVTLVIPKGAQNPEAALKYIDAVLAPKSKAALPKRCMQAPSTPRPS</sequence>
<dbReference type="InterPro" id="IPR006059">
    <property type="entry name" value="SBP"/>
</dbReference>
<name>A0ABT8DB14_9RHOB</name>
<organism evidence="1 2">
    <name type="scientific">Paracoccus cavernae</name>
    <dbReference type="NCBI Taxonomy" id="1571207"/>
    <lineage>
        <taxon>Bacteria</taxon>
        <taxon>Pseudomonadati</taxon>
        <taxon>Pseudomonadota</taxon>
        <taxon>Alphaproteobacteria</taxon>
        <taxon>Rhodobacterales</taxon>
        <taxon>Paracoccaceae</taxon>
        <taxon>Paracoccus</taxon>
    </lineage>
</organism>
<dbReference type="Proteomes" id="UP001243846">
    <property type="component" value="Unassembled WGS sequence"/>
</dbReference>
<keyword evidence="2" id="KW-1185">Reference proteome</keyword>
<evidence type="ECO:0000313" key="2">
    <source>
        <dbReference type="Proteomes" id="UP001243846"/>
    </source>
</evidence>
<dbReference type="SUPFAM" id="SSF53850">
    <property type="entry name" value="Periplasmic binding protein-like II"/>
    <property type="match status" value="1"/>
</dbReference>
<protein>
    <submittedName>
        <fullName evidence="1">Extracellular solute-binding protein</fullName>
    </submittedName>
</protein>
<proteinExistence type="predicted"/>